<dbReference type="AlphaFoldDB" id="A0A6P8IDB2"/>
<accession>A0A6P8IDB2</accession>
<name>A0A6P8IDB2_ACTTE</name>
<proteinExistence type="predicted"/>
<dbReference type="PANTHER" id="PTHR14540">
    <property type="entry name" value="INTEGRATOR COMPLEX SUBUNIT 15"/>
    <property type="match status" value="1"/>
</dbReference>
<reference evidence="2" key="1">
    <citation type="submission" date="2025-08" db="UniProtKB">
        <authorList>
            <consortium name="RefSeq"/>
        </authorList>
    </citation>
    <scope>IDENTIFICATION</scope>
    <source>
        <tissue evidence="2">Tentacle</tissue>
    </source>
</reference>
<dbReference type="RefSeq" id="XP_031563350.1">
    <property type="nucleotide sequence ID" value="XM_031707490.1"/>
</dbReference>
<keyword evidence="1" id="KW-1185">Reference proteome</keyword>
<dbReference type="GeneID" id="116298909"/>
<dbReference type="InterPro" id="IPR027844">
    <property type="entry name" value="INTS15"/>
</dbReference>
<dbReference type="Proteomes" id="UP000515163">
    <property type="component" value="Unplaced"/>
</dbReference>
<organism evidence="1 2">
    <name type="scientific">Actinia tenebrosa</name>
    <name type="common">Australian red waratah sea anemone</name>
    <dbReference type="NCBI Taxonomy" id="6105"/>
    <lineage>
        <taxon>Eukaryota</taxon>
        <taxon>Metazoa</taxon>
        <taxon>Cnidaria</taxon>
        <taxon>Anthozoa</taxon>
        <taxon>Hexacorallia</taxon>
        <taxon>Actiniaria</taxon>
        <taxon>Actiniidae</taxon>
        <taxon>Actinia</taxon>
    </lineage>
</organism>
<dbReference type="Pfam" id="PF14964">
    <property type="entry name" value="INTS15"/>
    <property type="match status" value="1"/>
</dbReference>
<dbReference type="KEGG" id="aten:116298909"/>
<evidence type="ECO:0000313" key="2">
    <source>
        <dbReference type="RefSeq" id="XP_031563350.1"/>
    </source>
</evidence>
<evidence type="ECO:0000313" key="1">
    <source>
        <dbReference type="Proteomes" id="UP000515163"/>
    </source>
</evidence>
<protein>
    <submittedName>
        <fullName evidence="2">Uncharacterized protein C7orf26-like</fullName>
    </submittedName>
</protein>
<dbReference type="OrthoDB" id="5861309at2759"/>
<dbReference type="PANTHER" id="PTHR14540:SF2">
    <property type="entry name" value="INTEGRATOR COMPLEX SUBUNIT 15"/>
    <property type="match status" value="1"/>
</dbReference>
<gene>
    <name evidence="2" type="primary">LOC116298909</name>
</gene>
<dbReference type="InParanoid" id="A0A6P8IDB2"/>
<dbReference type="FunCoup" id="A0A6P8IDB2">
    <property type="interactions" value="1036"/>
</dbReference>
<sequence>MISESSEEDIWVISSWRTDIPNKVKFINQSISRMPFPDCCYQVVHALDRYFESSDPESIKTPALFISAFLVELIDQYLFHITDQNKSSLTALQELRLLELLNKHFKEQKSDFVRWLVFDTLFSFSNQEQKEKKFNRRLDLLTKLVSMAIALRNGNIMDCMALWMQKHRHFSSIVVQVSTCVIEDYSCLVPVSLPFLQSVSLSSPHLACQLIVALTSIHTMITTEHSSDSLNLHPALSTLKVIVKWISQDPSICLIKPNRTLITLPSLHSPTAASPDSPPLPLCPVRGLVQWTVLEPLTRLKLNESSDMKQSLKDMYSELHLGLLQALVMSGKSKFNPKDDMELEPGEVMDESDTLRHLLDSKDLKRLTESMVKFIDSLNEAVDILPDARNDAVNISIDRIAQIIQVSIATGCLSSSKGDLLEICKSVPNNCLETVVANLDSL</sequence>